<dbReference type="Gene3D" id="3.90.640.10">
    <property type="entry name" value="Actin, Chain A, domain 4"/>
    <property type="match status" value="1"/>
</dbReference>
<proteinExistence type="predicted"/>
<keyword evidence="1" id="KW-0547">Nucleotide-binding</keyword>
<dbReference type="Pfam" id="PF00012">
    <property type="entry name" value="HSP70"/>
    <property type="match status" value="1"/>
</dbReference>
<gene>
    <name evidence="3" type="ORF">J3D65DRAFT_693794</name>
</gene>
<dbReference type="Proteomes" id="UP001360953">
    <property type="component" value="Unassembled WGS sequence"/>
</dbReference>
<protein>
    <submittedName>
        <fullName evidence="3">Hsp70-like protein</fullName>
    </submittedName>
</protein>
<dbReference type="InterPro" id="IPR013126">
    <property type="entry name" value="Hsp_70_fam"/>
</dbReference>
<evidence type="ECO:0000256" key="2">
    <source>
        <dbReference type="ARBA" id="ARBA00022840"/>
    </source>
</evidence>
<evidence type="ECO:0000313" key="4">
    <source>
        <dbReference type="Proteomes" id="UP001360953"/>
    </source>
</evidence>
<accession>A0ABR1LXR4</accession>
<dbReference type="InterPro" id="IPR043129">
    <property type="entry name" value="ATPase_NBD"/>
</dbReference>
<reference evidence="3 4" key="1">
    <citation type="submission" date="2024-04" db="EMBL/GenBank/DDBJ databases">
        <title>Phyllosticta paracitricarpa is synonymous to the EU quarantine fungus P. citricarpa based on phylogenomic analyses.</title>
        <authorList>
            <consortium name="Lawrence Berkeley National Laboratory"/>
            <person name="Van ingen-buijs V.A."/>
            <person name="Van westerhoven A.C."/>
            <person name="Haridas S."/>
            <person name="Skiadas P."/>
            <person name="Martin F."/>
            <person name="Groenewald J.Z."/>
            <person name="Crous P.W."/>
            <person name="Seidl M.F."/>
        </authorList>
    </citation>
    <scope>NUCLEOTIDE SEQUENCE [LARGE SCALE GENOMIC DNA]</scope>
    <source>
        <strain evidence="3 4">CPC 17464</strain>
    </source>
</reference>
<organism evidence="3 4">
    <name type="scientific">Phyllosticta citribraziliensis</name>
    <dbReference type="NCBI Taxonomy" id="989973"/>
    <lineage>
        <taxon>Eukaryota</taxon>
        <taxon>Fungi</taxon>
        <taxon>Dikarya</taxon>
        <taxon>Ascomycota</taxon>
        <taxon>Pezizomycotina</taxon>
        <taxon>Dothideomycetes</taxon>
        <taxon>Dothideomycetes incertae sedis</taxon>
        <taxon>Botryosphaeriales</taxon>
        <taxon>Phyllostictaceae</taxon>
        <taxon>Phyllosticta</taxon>
    </lineage>
</organism>
<keyword evidence="2" id="KW-0067">ATP-binding</keyword>
<evidence type="ECO:0000313" key="3">
    <source>
        <dbReference type="EMBL" id="KAK7539979.1"/>
    </source>
</evidence>
<dbReference type="CDD" id="cd10170">
    <property type="entry name" value="ASKHA_NBD_HSP70"/>
    <property type="match status" value="1"/>
</dbReference>
<dbReference type="PANTHER" id="PTHR14187:SF81">
    <property type="entry name" value="HSP70 FAMILY PROTEIN (AFU_ORTHOLOGUE AFUA_4G14040)"/>
    <property type="match status" value="1"/>
</dbReference>
<dbReference type="GeneID" id="92036876"/>
<evidence type="ECO:0000256" key="1">
    <source>
        <dbReference type="ARBA" id="ARBA00022741"/>
    </source>
</evidence>
<dbReference type="PANTHER" id="PTHR14187">
    <property type="entry name" value="ALPHA KINASE/ELONGATION FACTOR 2 KINASE"/>
    <property type="match status" value="1"/>
</dbReference>
<dbReference type="Gene3D" id="3.30.420.40">
    <property type="match status" value="2"/>
</dbReference>
<name>A0ABR1LXR4_9PEZI</name>
<dbReference type="SUPFAM" id="SSF53067">
    <property type="entry name" value="Actin-like ATPase domain"/>
    <property type="match status" value="2"/>
</dbReference>
<keyword evidence="4" id="KW-1185">Reference proteome</keyword>
<sequence length="603" mass="67265">MVNTGIRIVVGVDYGTTYSGISYVASNETDPDKIEVINQWPGAPGVVAKVPTRIAYAVENPNLGTDKWGFAVSSGSISYTWTKLLLDGSANHAEYDDPALQDLFGQGMMQLPPHRTAKQLCADYLAGLYEYMVAILCKKFSKEVYEITPIDLWLTVPAIWSDAAKDSTRIAAVFAGFGSRSFDRIHIISEPEAAALMALKPHLSLDSLDPIDAGESILVCDCGGGTVDITTYRILSTQPTLSFEELDGCVGIGAKCGSTYIDRNFNSWMTRTFGKAFLSLSPKRRGPNSSFMRSFETAKRSFGSKLLGNNDQKWIEIDHINMDVQNSSNYDYDEATVRISWHEMKSFFDPVVHDIIDLVSTQVDSAAKAGHKINRIVLVGGFGDSDYLNERMSIWCSQLPGNVKLTCPPQCQAAVVRGAALRGLEGIRPVTRLARCHYGYSVNQEFRQGIDLESHSYFDRFDGAKMCRHRVDWRFAKARFNLSLVTVATFSLTTNVKKDEIPQCRMTLYSCSNDTPPEYKYCDAAREVGEIKVRFSSNDFEKAERRFNESTKEVIYRFHFTVKMHMNAEEGVLKFSTFAYGKPAGEATVNYREIEAGVPVRDS</sequence>
<dbReference type="EMBL" id="JBBPEH010000004">
    <property type="protein sequence ID" value="KAK7539979.1"/>
    <property type="molecule type" value="Genomic_DNA"/>
</dbReference>
<dbReference type="PRINTS" id="PR00301">
    <property type="entry name" value="HEATSHOCK70"/>
</dbReference>
<dbReference type="RefSeq" id="XP_066657250.1">
    <property type="nucleotide sequence ID" value="XM_066803970.1"/>
</dbReference>
<comment type="caution">
    <text evidence="3">The sequence shown here is derived from an EMBL/GenBank/DDBJ whole genome shotgun (WGS) entry which is preliminary data.</text>
</comment>